<evidence type="ECO:0000313" key="1">
    <source>
        <dbReference type="EMBL" id="KIK44797.1"/>
    </source>
</evidence>
<dbReference type="AlphaFoldDB" id="A0A0D0BF92"/>
<keyword evidence="2" id="KW-1185">Reference proteome</keyword>
<dbReference type="InParanoid" id="A0A0D0BF92"/>
<dbReference type="EMBL" id="KN835184">
    <property type="protein sequence ID" value="KIK44797.1"/>
    <property type="molecule type" value="Genomic_DNA"/>
</dbReference>
<sequence length="61" mass="6863">MDQISWHTDRSSLPSLALTCHAFEGPALDALWRDLPSIEPLVNCIPTHSWGFSTSVPKENW</sequence>
<reference evidence="1 2" key="1">
    <citation type="submission" date="2014-04" db="EMBL/GenBank/DDBJ databases">
        <authorList>
            <consortium name="DOE Joint Genome Institute"/>
            <person name="Kuo A."/>
            <person name="Ruytinx J."/>
            <person name="Rineau F."/>
            <person name="Colpaert J."/>
            <person name="Kohler A."/>
            <person name="Nagy L.G."/>
            <person name="Floudas D."/>
            <person name="Copeland A."/>
            <person name="Barry K.W."/>
            <person name="Cichocki N."/>
            <person name="Veneault-Fourrey C."/>
            <person name="LaButti K."/>
            <person name="Lindquist E.A."/>
            <person name="Lipzen A."/>
            <person name="Lundell T."/>
            <person name="Morin E."/>
            <person name="Murat C."/>
            <person name="Sun H."/>
            <person name="Tunlid A."/>
            <person name="Henrissat B."/>
            <person name="Grigoriev I.V."/>
            <person name="Hibbett D.S."/>
            <person name="Martin F."/>
            <person name="Nordberg H.P."/>
            <person name="Cantor M.N."/>
            <person name="Hua S.X."/>
        </authorList>
    </citation>
    <scope>NUCLEOTIDE SEQUENCE [LARGE SCALE GENOMIC DNA]</scope>
    <source>
        <strain evidence="1 2">UH-Slu-Lm8-n1</strain>
    </source>
</reference>
<gene>
    <name evidence="1" type="ORF">CY34DRAFT_79244</name>
</gene>
<dbReference type="Proteomes" id="UP000054485">
    <property type="component" value="Unassembled WGS sequence"/>
</dbReference>
<name>A0A0D0BF92_9AGAM</name>
<protein>
    <submittedName>
        <fullName evidence="1">Uncharacterized protein</fullName>
    </submittedName>
</protein>
<evidence type="ECO:0000313" key="2">
    <source>
        <dbReference type="Proteomes" id="UP000054485"/>
    </source>
</evidence>
<accession>A0A0D0BF92</accession>
<proteinExistence type="predicted"/>
<organism evidence="1 2">
    <name type="scientific">Suillus luteus UH-Slu-Lm8-n1</name>
    <dbReference type="NCBI Taxonomy" id="930992"/>
    <lineage>
        <taxon>Eukaryota</taxon>
        <taxon>Fungi</taxon>
        <taxon>Dikarya</taxon>
        <taxon>Basidiomycota</taxon>
        <taxon>Agaricomycotina</taxon>
        <taxon>Agaricomycetes</taxon>
        <taxon>Agaricomycetidae</taxon>
        <taxon>Boletales</taxon>
        <taxon>Suillineae</taxon>
        <taxon>Suillaceae</taxon>
        <taxon>Suillus</taxon>
    </lineage>
</organism>
<dbReference type="HOGENOM" id="CLU_2924276_0_0_1"/>
<dbReference type="OrthoDB" id="2651843at2759"/>
<reference evidence="2" key="2">
    <citation type="submission" date="2015-01" db="EMBL/GenBank/DDBJ databases">
        <title>Evolutionary Origins and Diversification of the Mycorrhizal Mutualists.</title>
        <authorList>
            <consortium name="DOE Joint Genome Institute"/>
            <consortium name="Mycorrhizal Genomics Consortium"/>
            <person name="Kohler A."/>
            <person name="Kuo A."/>
            <person name="Nagy L.G."/>
            <person name="Floudas D."/>
            <person name="Copeland A."/>
            <person name="Barry K.W."/>
            <person name="Cichocki N."/>
            <person name="Veneault-Fourrey C."/>
            <person name="LaButti K."/>
            <person name="Lindquist E.A."/>
            <person name="Lipzen A."/>
            <person name="Lundell T."/>
            <person name="Morin E."/>
            <person name="Murat C."/>
            <person name="Riley R."/>
            <person name="Ohm R."/>
            <person name="Sun H."/>
            <person name="Tunlid A."/>
            <person name="Henrissat B."/>
            <person name="Grigoriev I.V."/>
            <person name="Hibbett D.S."/>
            <person name="Martin F."/>
        </authorList>
    </citation>
    <scope>NUCLEOTIDE SEQUENCE [LARGE SCALE GENOMIC DNA]</scope>
    <source>
        <strain evidence="2">UH-Slu-Lm8-n1</strain>
    </source>
</reference>